<evidence type="ECO:0000313" key="2">
    <source>
        <dbReference type="Proteomes" id="UP000663760"/>
    </source>
</evidence>
<dbReference type="Proteomes" id="UP000663760">
    <property type="component" value="Chromosome 5"/>
</dbReference>
<sequence>MKEIIEHIWCALVIVFKYTLPNNIYN</sequence>
<protein>
    <submittedName>
        <fullName evidence="1">Uncharacterized protein</fullName>
    </submittedName>
</protein>
<dbReference type="EMBL" id="LR746268">
    <property type="protein sequence ID" value="CAA7395926.1"/>
    <property type="molecule type" value="Genomic_DNA"/>
</dbReference>
<dbReference type="AlphaFoldDB" id="A0A7I8KF98"/>
<name>A0A7I8KF98_SPIIN</name>
<proteinExistence type="predicted"/>
<accession>A0A7I8KF98</accession>
<keyword evidence="2" id="KW-1185">Reference proteome</keyword>
<evidence type="ECO:0000313" key="1">
    <source>
        <dbReference type="EMBL" id="CAA7395926.1"/>
    </source>
</evidence>
<gene>
    <name evidence="1" type="ORF">SI8410_05006589</name>
</gene>
<reference evidence="1" key="1">
    <citation type="submission" date="2020-02" db="EMBL/GenBank/DDBJ databases">
        <authorList>
            <person name="Scholz U."/>
            <person name="Mascher M."/>
            <person name="Fiebig A."/>
        </authorList>
    </citation>
    <scope>NUCLEOTIDE SEQUENCE</scope>
</reference>
<organism evidence="1 2">
    <name type="scientific">Spirodela intermedia</name>
    <name type="common">Intermediate duckweed</name>
    <dbReference type="NCBI Taxonomy" id="51605"/>
    <lineage>
        <taxon>Eukaryota</taxon>
        <taxon>Viridiplantae</taxon>
        <taxon>Streptophyta</taxon>
        <taxon>Embryophyta</taxon>
        <taxon>Tracheophyta</taxon>
        <taxon>Spermatophyta</taxon>
        <taxon>Magnoliopsida</taxon>
        <taxon>Liliopsida</taxon>
        <taxon>Araceae</taxon>
        <taxon>Lemnoideae</taxon>
        <taxon>Spirodela</taxon>
    </lineage>
</organism>